<evidence type="ECO:0000256" key="5">
    <source>
        <dbReference type="ARBA" id="ARBA00022833"/>
    </source>
</evidence>
<dbReference type="InterPro" id="IPR036322">
    <property type="entry name" value="WD40_repeat_dom_sf"/>
</dbReference>
<keyword evidence="1 7" id="KW-0853">WD repeat</keyword>
<sequence>MDLENEKNDLVSPTTEKSVPVENMNSAQPQQYASAATSKAFSGPDANERANSAACNNAIDSKKQPNCVTAPAPSVSKRVLASSQISQVGPTKGCKRPHSTIFRVSPYTRHGSVSQTQDASGSDNSPSNTNNRGLSNTNGNNNGGSGKCGSKTSNHCTQSAICQRGRSLISAPTACLRALTGVGRPQAPSQNVGAGITNTHGDVNEDTSATLGSGGSPTIITSPGTVGSLPLSRSAQCHTVGSPARHPLGNQLPLQDPRFTQTSRSPELVTNTQGPANTGATDAYGQDAQNSKDLSFSRYSEIAAIPPCLASSDLTSDGNNNTLFSLKGGRKQKTSYGPAHISSKKKGANLSDIRADLCCPICMSLITSAFMTTCGHTFCYECINRHLQVKQCCPTCQQHLTKENIYPNFLLSKFLGNYHDLDTLSAGNRSNSLHKVREVLMKDDSIDTDDIDQLLKLLCTKRALLTQQEKRSDMQMLRYFLTMARSRKQNEIDGLNQQLSVIESHLKHVSRNVSDLADINQSNPKTRIPESEGGEGGSLAECGAQVPNCPTAAAAGNPGGCGGHSPGHECPHPKRQAVPQLSEIENLQIQKIDMESSVQARRINDYYDDLEGLYFENGTRRSGKESLEDIQGFMETLSRFSRYTRYKPVATLRYGEQSSSAAIVASIEFDRDEEYFAVAGVTRKIKIYDYNNILEQTQMWTQSAQPKNAWYRSYCAQNHPSGGNGGNSGSGASSEDSQEMNQTDISRAIHHMPHYPAAEISNNSKISCLSFNSYIKSQLSCSDYDGVVSLWDVNTQTMTTQFDEHDKRCWSLDFSKIDPTRLCSGSDDGRVKVWITNRRNSVMTLDGKANVCCVRFSPTNSNIISFGSADHKIHCYDLRQPRIPVHILKGHRRAVSYTRFLNNNQIVSASTDNTLKLWDLTTQTCTRTYVGHVNEKNFVGLTILNDEWISCGSENNMLYTYHRNIKRPIVVHKFGSNSQLASDLGGSGETVAEADPSLFVSAVCWKQKSNTMLAANSQGIIKILEME</sequence>
<reference evidence="10" key="1">
    <citation type="submission" date="2022-07" db="EMBL/GenBank/DDBJ databases">
        <title>Phylogenomic reconstructions and comparative analyses of Kickxellomycotina fungi.</title>
        <authorList>
            <person name="Reynolds N.K."/>
            <person name="Stajich J.E."/>
            <person name="Barry K."/>
            <person name="Grigoriev I.V."/>
            <person name="Crous P."/>
            <person name="Smith M.E."/>
        </authorList>
    </citation>
    <scope>NUCLEOTIDE SEQUENCE</scope>
    <source>
        <strain evidence="10">NBRC 100468</strain>
    </source>
</reference>
<dbReference type="GO" id="GO:0061630">
    <property type="term" value="F:ubiquitin protein ligase activity"/>
    <property type="evidence" value="ECO:0007669"/>
    <property type="project" value="InterPro"/>
</dbReference>
<feature type="region of interest" description="Disordered" evidence="8">
    <location>
        <begin position="81"/>
        <end position="150"/>
    </location>
</feature>
<evidence type="ECO:0000313" key="10">
    <source>
        <dbReference type="EMBL" id="KAJ1916433.1"/>
    </source>
</evidence>
<feature type="region of interest" description="Disordered" evidence="8">
    <location>
        <begin position="183"/>
        <end position="287"/>
    </location>
</feature>
<evidence type="ECO:0000256" key="2">
    <source>
        <dbReference type="ARBA" id="ARBA00022723"/>
    </source>
</evidence>
<evidence type="ECO:0000256" key="1">
    <source>
        <dbReference type="ARBA" id="ARBA00022574"/>
    </source>
</evidence>
<dbReference type="PROSITE" id="PS50089">
    <property type="entry name" value="ZF_RING_2"/>
    <property type="match status" value="1"/>
</dbReference>
<dbReference type="EMBL" id="JANBPU010000103">
    <property type="protein sequence ID" value="KAJ1916433.1"/>
    <property type="molecule type" value="Genomic_DNA"/>
</dbReference>
<keyword evidence="4 6" id="KW-0863">Zinc-finger</keyword>
<dbReference type="SMART" id="SM00320">
    <property type="entry name" value="WD40"/>
    <property type="match status" value="7"/>
</dbReference>
<comment type="caution">
    <text evidence="10">The sequence shown here is derived from an EMBL/GenBank/DDBJ whole genome shotgun (WGS) entry which is preliminary data.</text>
</comment>
<protein>
    <recommendedName>
        <fullName evidence="9">RING-type domain-containing protein</fullName>
    </recommendedName>
</protein>
<dbReference type="PROSITE" id="PS00518">
    <property type="entry name" value="ZF_RING_1"/>
    <property type="match status" value="1"/>
</dbReference>
<dbReference type="InterPro" id="IPR001680">
    <property type="entry name" value="WD40_rpt"/>
</dbReference>
<dbReference type="OrthoDB" id="273771at2759"/>
<dbReference type="InterPro" id="IPR001841">
    <property type="entry name" value="Znf_RING"/>
</dbReference>
<dbReference type="InterPro" id="IPR013083">
    <property type="entry name" value="Znf_RING/FYVE/PHD"/>
</dbReference>
<feature type="repeat" description="WD" evidence="7">
    <location>
        <begin position="802"/>
        <end position="844"/>
    </location>
</feature>
<dbReference type="PROSITE" id="PS50294">
    <property type="entry name" value="WD_REPEATS_REGION"/>
    <property type="match status" value="1"/>
</dbReference>
<feature type="compositionally biased region" description="Low complexity" evidence="8">
    <location>
        <begin position="127"/>
        <end position="140"/>
    </location>
</feature>
<dbReference type="Pfam" id="PF00400">
    <property type="entry name" value="WD40"/>
    <property type="match status" value="3"/>
</dbReference>
<gene>
    <name evidence="10" type="ORF">H4219_003798</name>
</gene>
<feature type="compositionally biased region" description="Polar residues" evidence="8">
    <location>
        <begin position="11"/>
        <end position="40"/>
    </location>
</feature>
<feature type="compositionally biased region" description="Polar residues" evidence="8">
    <location>
        <begin position="258"/>
        <end position="280"/>
    </location>
</feature>
<dbReference type="Pfam" id="PF13923">
    <property type="entry name" value="zf-C3HC4_2"/>
    <property type="match status" value="1"/>
</dbReference>
<feature type="region of interest" description="Disordered" evidence="8">
    <location>
        <begin position="1"/>
        <end position="50"/>
    </location>
</feature>
<dbReference type="Gene3D" id="3.30.40.10">
    <property type="entry name" value="Zinc/RING finger domain, C3HC4 (zinc finger)"/>
    <property type="match status" value="1"/>
</dbReference>
<proteinExistence type="predicted"/>
<evidence type="ECO:0000313" key="11">
    <source>
        <dbReference type="Proteomes" id="UP001150538"/>
    </source>
</evidence>
<name>A0A9W8DSV6_9FUNG</name>
<dbReference type="AlphaFoldDB" id="A0A9W8DSV6"/>
<accession>A0A9W8DSV6</accession>
<keyword evidence="11" id="KW-1185">Reference proteome</keyword>
<dbReference type="InterPro" id="IPR019775">
    <property type="entry name" value="WD40_repeat_CS"/>
</dbReference>
<evidence type="ECO:0000256" key="4">
    <source>
        <dbReference type="ARBA" id="ARBA00022771"/>
    </source>
</evidence>
<feature type="repeat" description="WD" evidence="7">
    <location>
        <begin position="888"/>
        <end position="928"/>
    </location>
</feature>
<evidence type="ECO:0000256" key="3">
    <source>
        <dbReference type="ARBA" id="ARBA00022737"/>
    </source>
</evidence>
<dbReference type="PROSITE" id="PS50082">
    <property type="entry name" value="WD_REPEATS_2"/>
    <property type="match status" value="2"/>
</dbReference>
<dbReference type="PROSITE" id="PS00678">
    <property type="entry name" value="WD_REPEATS_1"/>
    <property type="match status" value="1"/>
</dbReference>
<feature type="domain" description="RING-type" evidence="9">
    <location>
        <begin position="359"/>
        <end position="397"/>
    </location>
</feature>
<keyword evidence="2" id="KW-0479">Metal-binding</keyword>
<organism evidence="10 11">
    <name type="scientific">Mycoemilia scoparia</name>
    <dbReference type="NCBI Taxonomy" id="417184"/>
    <lineage>
        <taxon>Eukaryota</taxon>
        <taxon>Fungi</taxon>
        <taxon>Fungi incertae sedis</taxon>
        <taxon>Zoopagomycota</taxon>
        <taxon>Kickxellomycotina</taxon>
        <taxon>Kickxellomycetes</taxon>
        <taxon>Kickxellales</taxon>
        <taxon>Kickxellaceae</taxon>
        <taxon>Mycoemilia</taxon>
    </lineage>
</organism>
<keyword evidence="3" id="KW-0677">Repeat</keyword>
<feature type="region of interest" description="Disordered" evidence="8">
    <location>
        <begin position="721"/>
        <end position="741"/>
    </location>
</feature>
<dbReference type="InterPro" id="IPR015943">
    <property type="entry name" value="WD40/YVTN_repeat-like_dom_sf"/>
</dbReference>
<evidence type="ECO:0000259" key="9">
    <source>
        <dbReference type="PROSITE" id="PS50089"/>
    </source>
</evidence>
<feature type="compositionally biased region" description="Polar residues" evidence="8">
    <location>
        <begin position="111"/>
        <end position="126"/>
    </location>
</feature>
<feature type="compositionally biased region" description="Polar residues" evidence="8">
    <location>
        <begin position="187"/>
        <end position="239"/>
    </location>
</feature>
<dbReference type="CDD" id="cd16504">
    <property type="entry name" value="RING-HC_COP1"/>
    <property type="match status" value="1"/>
</dbReference>
<dbReference type="InterPro" id="IPR017907">
    <property type="entry name" value="Znf_RING_CS"/>
</dbReference>
<dbReference type="Gene3D" id="2.130.10.10">
    <property type="entry name" value="YVTN repeat-like/Quinoprotein amine dehydrogenase"/>
    <property type="match status" value="1"/>
</dbReference>
<dbReference type="GO" id="GO:0008270">
    <property type="term" value="F:zinc ion binding"/>
    <property type="evidence" value="ECO:0007669"/>
    <property type="project" value="UniProtKB-KW"/>
</dbReference>
<keyword evidence="5" id="KW-0862">Zinc</keyword>
<dbReference type="Proteomes" id="UP001150538">
    <property type="component" value="Unassembled WGS sequence"/>
</dbReference>
<dbReference type="PANTHER" id="PTHR44080">
    <property type="entry name" value="E3 UBIQUITIN-PROTEIN LIGASE COP1"/>
    <property type="match status" value="1"/>
</dbReference>
<evidence type="ECO:0000256" key="8">
    <source>
        <dbReference type="SAM" id="MobiDB-lite"/>
    </source>
</evidence>
<dbReference type="InterPro" id="IPR042755">
    <property type="entry name" value="COP1"/>
</dbReference>
<dbReference type="SUPFAM" id="SSF57850">
    <property type="entry name" value="RING/U-box"/>
    <property type="match status" value="1"/>
</dbReference>
<dbReference type="SUPFAM" id="SSF50978">
    <property type="entry name" value="WD40 repeat-like"/>
    <property type="match status" value="1"/>
</dbReference>
<dbReference type="SMART" id="SM00184">
    <property type="entry name" value="RING"/>
    <property type="match status" value="1"/>
</dbReference>
<evidence type="ECO:0000256" key="6">
    <source>
        <dbReference type="PROSITE-ProRule" id="PRU00175"/>
    </source>
</evidence>
<evidence type="ECO:0000256" key="7">
    <source>
        <dbReference type="PROSITE-ProRule" id="PRU00221"/>
    </source>
</evidence>